<proteinExistence type="inferred from homology"/>
<keyword evidence="7" id="KW-0479">Metal-binding</keyword>
<dbReference type="SMART" id="SM00861">
    <property type="entry name" value="Transket_pyr"/>
    <property type="match status" value="1"/>
</dbReference>
<evidence type="ECO:0000256" key="2">
    <source>
        <dbReference type="ARBA" id="ARBA00001964"/>
    </source>
</evidence>
<dbReference type="SUPFAM" id="SSF52922">
    <property type="entry name" value="TK C-terminal domain-like"/>
    <property type="match status" value="1"/>
</dbReference>
<dbReference type="Pfam" id="PF02779">
    <property type="entry name" value="Transket_pyr"/>
    <property type="match status" value="1"/>
</dbReference>
<dbReference type="GO" id="GO:0005829">
    <property type="term" value="C:cytosol"/>
    <property type="evidence" value="ECO:0007669"/>
    <property type="project" value="TreeGrafter"/>
</dbReference>
<evidence type="ECO:0000256" key="6">
    <source>
        <dbReference type="ARBA" id="ARBA00022679"/>
    </source>
</evidence>
<comment type="cofactor">
    <cofactor evidence="1">
        <name>Mg(2+)</name>
        <dbReference type="ChEBI" id="CHEBI:18420"/>
    </cofactor>
</comment>
<dbReference type="GO" id="GO:0006098">
    <property type="term" value="P:pentose-phosphate shunt"/>
    <property type="evidence" value="ECO:0007669"/>
    <property type="project" value="TreeGrafter"/>
</dbReference>
<evidence type="ECO:0000256" key="1">
    <source>
        <dbReference type="ARBA" id="ARBA00001946"/>
    </source>
</evidence>
<dbReference type="InterPro" id="IPR005474">
    <property type="entry name" value="Transketolase_N"/>
</dbReference>
<dbReference type="InterPro" id="IPR029061">
    <property type="entry name" value="THDP-binding"/>
</dbReference>
<dbReference type="SUPFAM" id="SSF52518">
    <property type="entry name" value="Thiamin diphosphate-binding fold (THDP-binding)"/>
    <property type="match status" value="2"/>
</dbReference>
<accession>A0A953ND35</accession>
<evidence type="ECO:0000256" key="8">
    <source>
        <dbReference type="ARBA" id="ARBA00022842"/>
    </source>
</evidence>
<reference evidence="12" key="1">
    <citation type="submission" date="2021-07" db="EMBL/GenBank/DDBJ databases">
        <title>New genus and species of the family Alcaligenaceae.</title>
        <authorList>
            <person name="Hahn M.W."/>
        </authorList>
    </citation>
    <scope>NUCLEOTIDE SEQUENCE</scope>
    <source>
        <strain evidence="12">LF4-65</strain>
    </source>
</reference>
<comment type="similarity">
    <text evidence="3">Belongs to the transketolase family.</text>
</comment>
<dbReference type="Pfam" id="PF22613">
    <property type="entry name" value="Transketolase_C_1"/>
    <property type="match status" value="1"/>
</dbReference>
<dbReference type="GO" id="GO:0004802">
    <property type="term" value="F:transketolase activity"/>
    <property type="evidence" value="ECO:0007669"/>
    <property type="project" value="UniProtKB-EC"/>
</dbReference>
<evidence type="ECO:0000259" key="11">
    <source>
        <dbReference type="SMART" id="SM00861"/>
    </source>
</evidence>
<evidence type="ECO:0000313" key="12">
    <source>
        <dbReference type="EMBL" id="MBZ1351120.1"/>
    </source>
</evidence>
<evidence type="ECO:0000313" key="13">
    <source>
        <dbReference type="Proteomes" id="UP000739565"/>
    </source>
</evidence>
<comment type="caution">
    <text evidence="12">The sequence shown here is derived from an EMBL/GenBank/DDBJ whole genome shotgun (WGS) entry which is preliminary data.</text>
</comment>
<dbReference type="PANTHER" id="PTHR43522">
    <property type="entry name" value="TRANSKETOLASE"/>
    <property type="match status" value="1"/>
</dbReference>
<name>A0A953ND35_9BURK</name>
<gene>
    <name evidence="12" type="ORF">KZZ10_10730</name>
</gene>
<dbReference type="InterPro" id="IPR033247">
    <property type="entry name" value="Transketolase_fam"/>
</dbReference>
<dbReference type="Pfam" id="PF00456">
    <property type="entry name" value="Transketolase_N"/>
    <property type="match status" value="1"/>
</dbReference>
<comment type="cofactor">
    <cofactor evidence="2">
        <name>thiamine diphosphate</name>
        <dbReference type="ChEBI" id="CHEBI:58937"/>
    </cofactor>
</comment>
<dbReference type="GO" id="GO:0046872">
    <property type="term" value="F:metal ion binding"/>
    <property type="evidence" value="ECO:0007669"/>
    <property type="project" value="UniProtKB-KW"/>
</dbReference>
<organism evidence="12 13">
    <name type="scientific">Zwartia hollandica</name>
    <dbReference type="NCBI Taxonomy" id="324606"/>
    <lineage>
        <taxon>Bacteria</taxon>
        <taxon>Pseudomonadati</taxon>
        <taxon>Pseudomonadota</taxon>
        <taxon>Betaproteobacteria</taxon>
        <taxon>Burkholderiales</taxon>
        <taxon>Alcaligenaceae</taxon>
        <taxon>Zwartia</taxon>
    </lineage>
</organism>
<keyword evidence="8" id="KW-0460">Magnesium</keyword>
<dbReference type="CDD" id="cd02012">
    <property type="entry name" value="TPP_TK"/>
    <property type="match status" value="1"/>
</dbReference>
<keyword evidence="6" id="KW-0808">Transferase</keyword>
<keyword evidence="13" id="KW-1185">Reference proteome</keyword>
<dbReference type="InterPro" id="IPR005475">
    <property type="entry name" value="Transketolase-like_Pyr-bd"/>
</dbReference>
<feature type="domain" description="Transketolase-like pyrimidine-binding" evidence="11">
    <location>
        <begin position="354"/>
        <end position="521"/>
    </location>
</feature>
<dbReference type="InterPro" id="IPR055152">
    <property type="entry name" value="Transketolase-like_C_2"/>
</dbReference>
<evidence type="ECO:0000256" key="10">
    <source>
        <dbReference type="ARBA" id="ARBA00049473"/>
    </source>
</evidence>
<evidence type="ECO:0000256" key="5">
    <source>
        <dbReference type="ARBA" id="ARBA00013152"/>
    </source>
</evidence>
<dbReference type="InterPro" id="IPR009014">
    <property type="entry name" value="Transketo_C/PFOR_II"/>
</dbReference>
<dbReference type="Proteomes" id="UP000739565">
    <property type="component" value="Unassembled WGS sequence"/>
</dbReference>
<comment type="catalytic activity">
    <reaction evidence="10">
        <text>D-sedoheptulose 7-phosphate + D-glyceraldehyde 3-phosphate = aldehydo-D-ribose 5-phosphate + D-xylulose 5-phosphate</text>
        <dbReference type="Rhea" id="RHEA:10508"/>
        <dbReference type="ChEBI" id="CHEBI:57483"/>
        <dbReference type="ChEBI" id="CHEBI:57737"/>
        <dbReference type="ChEBI" id="CHEBI:58273"/>
        <dbReference type="ChEBI" id="CHEBI:59776"/>
        <dbReference type="EC" id="2.2.1.1"/>
    </reaction>
</comment>
<dbReference type="FunFam" id="3.40.50.920:FF:000003">
    <property type="entry name" value="Transketolase"/>
    <property type="match status" value="1"/>
</dbReference>
<dbReference type="EMBL" id="JAHXRI010000010">
    <property type="protein sequence ID" value="MBZ1351120.1"/>
    <property type="molecule type" value="Genomic_DNA"/>
</dbReference>
<dbReference type="EC" id="2.2.1.1" evidence="5"/>
<dbReference type="Gene3D" id="3.40.50.970">
    <property type="match status" value="2"/>
</dbReference>
<protein>
    <recommendedName>
        <fullName evidence="5">transketolase</fullName>
        <ecNumber evidence="5">2.2.1.1</ecNumber>
    </recommendedName>
</protein>
<comment type="subunit">
    <text evidence="4">Homodimer.</text>
</comment>
<keyword evidence="9" id="KW-0786">Thiamine pyrophosphate</keyword>
<dbReference type="PANTHER" id="PTHR43522:SF2">
    <property type="entry name" value="TRANSKETOLASE 1-RELATED"/>
    <property type="match status" value="1"/>
</dbReference>
<evidence type="ECO:0000256" key="9">
    <source>
        <dbReference type="ARBA" id="ARBA00023052"/>
    </source>
</evidence>
<dbReference type="AlphaFoldDB" id="A0A953ND35"/>
<dbReference type="Gene3D" id="3.40.50.920">
    <property type="match status" value="1"/>
</dbReference>
<sequence length="663" mass="71616">MTVTSSPQSLANAIRFLSVDAIVRAGEGHQGVPLGMAEIATALYLKHLKHDPAYPTWWDRDRVVLSNGHGSMLLYSLLYLTGYEKISLEQIKSFRELGSHCAGHPELDPEAGIEVTTGQLGQGIANAMGMAVSEAFLRARFGNDLVDHFTYAFVGDGCLQEGVGQEMISLAGHLGLGRLILLMDDNAITDDGSTELSISEDVAKRFEVAQWHVQRVDGHDLEAVSSCITAARADSRPSIILARTTIAKGLARLQGQRGGHSAKLFEADAAQMRKDLNWSDPEFEIPERILSVWRASPSVNRSSRSKWLARVATLSPEKRTEFERVMRGELPPALESALAALKEKLLAEPPRGGINLSAAINDCLTDHLPERIVACADLEAPTDHKKRLDAFSASNPSGAYIHCGVREHLMGSMCNGIAAHGGAIPVSVTYLAFSDYMRPALRNAALMKLSVKFVFSHDSIGIGKNGPTHQPVEILASLRAMPHMLVMRPADAVEAVECWEAALRHKQGPVSLIFSRQALPHVRTSAAADNLSARGAYVLAEGKNLPRQVSLLATGSEVAIALKAREQLEALGLSTAVISMPCWELFDRQQASYRAEVLCPGTTTVAIEAAVKLGWERYLGNHGSFVGMNDYGLSGPADALYDHFGITAEKVTEAALAIRAIAT</sequence>
<dbReference type="RefSeq" id="WP_259661538.1">
    <property type="nucleotide sequence ID" value="NZ_JAHXRI010000010.1"/>
</dbReference>
<evidence type="ECO:0000256" key="4">
    <source>
        <dbReference type="ARBA" id="ARBA00011738"/>
    </source>
</evidence>
<dbReference type="CDD" id="cd07033">
    <property type="entry name" value="TPP_PYR_DXS_TK_like"/>
    <property type="match status" value="1"/>
</dbReference>
<evidence type="ECO:0000256" key="3">
    <source>
        <dbReference type="ARBA" id="ARBA00007131"/>
    </source>
</evidence>
<evidence type="ECO:0000256" key="7">
    <source>
        <dbReference type="ARBA" id="ARBA00022723"/>
    </source>
</evidence>